<comment type="caution">
    <text evidence="1">The sequence shown here is derived from an EMBL/GenBank/DDBJ whole genome shotgun (WGS) entry which is preliminary data.</text>
</comment>
<accession>A0ABU5YZC8</accession>
<evidence type="ECO:0008006" key="3">
    <source>
        <dbReference type="Google" id="ProtNLM"/>
    </source>
</evidence>
<dbReference type="Proteomes" id="UP001299283">
    <property type="component" value="Unassembled WGS sequence"/>
</dbReference>
<evidence type="ECO:0000313" key="1">
    <source>
        <dbReference type="EMBL" id="MEB3070473.1"/>
    </source>
</evidence>
<proteinExistence type="predicted"/>
<dbReference type="RefSeq" id="WP_225399503.1">
    <property type="nucleotide sequence ID" value="NZ_JAYJJQ010000014.1"/>
</dbReference>
<dbReference type="EMBL" id="JAYJJQ010000014">
    <property type="protein sequence ID" value="MEB3070473.1"/>
    <property type="molecule type" value="Genomic_DNA"/>
</dbReference>
<gene>
    <name evidence="1" type="ORF">K5L39_14880</name>
</gene>
<keyword evidence="2" id="KW-1185">Reference proteome</keyword>
<evidence type="ECO:0000313" key="2">
    <source>
        <dbReference type="Proteomes" id="UP001299283"/>
    </source>
</evidence>
<sequence>MAKAVRGRLIRRVKVRDFKETLAIPAANKSLFRDGHDTPVVVQTGRDERRVDLGVSSGGEFLIPSWLRKSVEAAASPDDEVAIYLSARAIWLVPGEQDDAIATVSGATVSAQSAREARRLAAVRELSGSLTGMYGPGYLQDLRDEWPS</sequence>
<name>A0ABU5YZC8_9MYCO</name>
<reference evidence="1 2" key="1">
    <citation type="submission" date="2023-12" db="EMBL/GenBank/DDBJ databases">
        <title>Description of new species of Mycobacterium terrae complex isolated from sewage at the Sao Paulo Zoological Park Foundation in Brazil.</title>
        <authorList>
            <person name="Romagnoli C.L."/>
            <person name="Conceicao E.C."/>
            <person name="Machado E."/>
            <person name="Barreto L.B.P.F."/>
            <person name="Sharma A."/>
            <person name="Silva N.M."/>
            <person name="Marques L.E."/>
            <person name="Juliana M.A."/>
            <person name="Lourenco M.C.S."/>
            <person name="Digiampietri L.A."/>
            <person name="Suffys P.N."/>
            <person name="Viana-Niero C."/>
        </authorList>
    </citation>
    <scope>NUCLEOTIDE SEQUENCE [LARGE SCALE GENOMIC DNA]</scope>
    <source>
        <strain evidence="1 2">MYC017</strain>
    </source>
</reference>
<protein>
    <recommendedName>
        <fullName evidence="3">SpoVT-AbrB domain-containing protein</fullName>
    </recommendedName>
</protein>
<organism evidence="1 2">
    <name type="scientific">[Mycobacterium] vasticus</name>
    <dbReference type="NCBI Taxonomy" id="2875777"/>
    <lineage>
        <taxon>Bacteria</taxon>
        <taxon>Bacillati</taxon>
        <taxon>Actinomycetota</taxon>
        <taxon>Actinomycetes</taxon>
        <taxon>Mycobacteriales</taxon>
        <taxon>Mycobacteriaceae</taxon>
        <taxon>Mycolicibacter</taxon>
    </lineage>
</organism>